<protein>
    <submittedName>
        <fullName evidence="2">NadR type nicotinamide-nucleotide adenylyltransferase</fullName>
    </submittedName>
</protein>
<dbReference type="Pfam" id="PF13521">
    <property type="entry name" value="AAA_28"/>
    <property type="match status" value="1"/>
</dbReference>
<evidence type="ECO:0000313" key="2">
    <source>
        <dbReference type="EMBL" id="PSK93863.1"/>
    </source>
</evidence>
<dbReference type="InterPro" id="IPR027417">
    <property type="entry name" value="P-loop_NTPase"/>
</dbReference>
<organism evidence="2 3">
    <name type="scientific">Taibaiella chishuiensis</name>
    <dbReference type="NCBI Taxonomy" id="1434707"/>
    <lineage>
        <taxon>Bacteria</taxon>
        <taxon>Pseudomonadati</taxon>
        <taxon>Bacteroidota</taxon>
        <taxon>Chitinophagia</taxon>
        <taxon>Chitinophagales</taxon>
        <taxon>Chitinophagaceae</taxon>
        <taxon>Taibaiella</taxon>
    </lineage>
</organism>
<evidence type="ECO:0000313" key="3">
    <source>
        <dbReference type="Proteomes" id="UP000240572"/>
    </source>
</evidence>
<evidence type="ECO:0000259" key="1">
    <source>
        <dbReference type="Pfam" id="PF13521"/>
    </source>
</evidence>
<dbReference type="SUPFAM" id="SSF52540">
    <property type="entry name" value="P-loop containing nucleoside triphosphate hydrolases"/>
    <property type="match status" value="1"/>
</dbReference>
<dbReference type="EMBL" id="PYGD01000001">
    <property type="protein sequence ID" value="PSK93863.1"/>
    <property type="molecule type" value="Genomic_DNA"/>
</dbReference>
<gene>
    <name evidence="2" type="ORF">B0I18_10111</name>
</gene>
<name>A0A2P8D9I4_9BACT</name>
<dbReference type="Gene3D" id="3.40.50.300">
    <property type="entry name" value="P-loop containing nucleotide triphosphate hydrolases"/>
    <property type="match status" value="1"/>
</dbReference>
<dbReference type="OrthoDB" id="9151999at2"/>
<dbReference type="PANTHER" id="PTHR37512">
    <property type="entry name" value="TRIFUNCTIONAL NAD BIOSYNTHESIS/REGULATOR PROTEIN NADR"/>
    <property type="match status" value="1"/>
</dbReference>
<feature type="domain" description="NadR/Ttd14 AAA" evidence="1">
    <location>
        <begin position="13"/>
        <end position="170"/>
    </location>
</feature>
<keyword evidence="2" id="KW-0548">Nucleotidyltransferase</keyword>
<keyword evidence="3" id="KW-1185">Reference proteome</keyword>
<proteinExistence type="predicted"/>
<dbReference type="AlphaFoldDB" id="A0A2P8D9I4"/>
<dbReference type="InterPro" id="IPR052735">
    <property type="entry name" value="NAD_biosynth-regulator"/>
</dbReference>
<comment type="caution">
    <text evidence="2">The sequence shown here is derived from an EMBL/GenBank/DDBJ whole genome shotgun (WGS) entry which is preliminary data.</text>
</comment>
<dbReference type="InterPro" id="IPR038727">
    <property type="entry name" value="NadR/Ttd14_AAA_dom"/>
</dbReference>
<keyword evidence="2" id="KW-0808">Transferase</keyword>
<dbReference type="PANTHER" id="PTHR37512:SF1">
    <property type="entry name" value="NADR_TTD14 AAA DOMAIN-CONTAINING PROTEIN"/>
    <property type="match status" value="1"/>
</dbReference>
<reference evidence="2 3" key="1">
    <citation type="submission" date="2018-03" db="EMBL/GenBank/DDBJ databases">
        <title>Genomic Encyclopedia of Type Strains, Phase III (KMG-III): the genomes of soil and plant-associated and newly described type strains.</title>
        <authorList>
            <person name="Whitman W."/>
        </authorList>
    </citation>
    <scope>NUCLEOTIDE SEQUENCE [LARGE SCALE GENOMIC DNA]</scope>
    <source>
        <strain evidence="2 3">CGMCC 1.12700</strain>
    </source>
</reference>
<dbReference type="Proteomes" id="UP000240572">
    <property type="component" value="Unassembled WGS sequence"/>
</dbReference>
<sequence>MQEEFDLDNALKRIVIIGPESTGKSTLTTGLAGYFHTAHVPEYARLYLEQLDRPYTAPDLEAIARGQIALEDKTAAAAGGDLLFCDTDLQVVKVWSEDKYNHCPAWILEAIAMRPYDLYLLTDIDMPWQDDPLREHPEPQMRAYFFHIYKDIVQQSGIPFVLVTGNEQQRLECAVAAIQQVLL</sequence>
<dbReference type="GO" id="GO:0016779">
    <property type="term" value="F:nucleotidyltransferase activity"/>
    <property type="evidence" value="ECO:0007669"/>
    <property type="project" value="UniProtKB-KW"/>
</dbReference>
<dbReference type="RefSeq" id="WP_106522002.1">
    <property type="nucleotide sequence ID" value="NZ_PYGD01000001.1"/>
</dbReference>
<accession>A0A2P8D9I4</accession>